<dbReference type="InParanoid" id="A0A2V0PLS4"/>
<sequence length="184" mass="19738">MCPRGAAGARGALRVCAVHRGGVIWARRRRGAPRRALLPARVCVVARCAPRPRRARLVGRGARRAHGRACFVFFKSKEAGAGLLSARARARTHLHWRHVRAAAAAAPAGRAPPRTHRTDQRRAFARASAASAAAARARGAARPPLLRPAPPPAAAAHSACLPLERLAKCRRRARARAYRAQVAL</sequence>
<comment type="caution">
    <text evidence="1">The sequence shown here is derived from an EMBL/GenBank/DDBJ whole genome shotgun (WGS) entry which is preliminary data.</text>
</comment>
<dbReference type="EMBL" id="BDRX01000121">
    <property type="protein sequence ID" value="GBF98307.1"/>
    <property type="molecule type" value="Genomic_DNA"/>
</dbReference>
<evidence type="ECO:0000313" key="1">
    <source>
        <dbReference type="EMBL" id="GBF98307.1"/>
    </source>
</evidence>
<proteinExistence type="predicted"/>
<evidence type="ECO:0000313" key="2">
    <source>
        <dbReference type="Proteomes" id="UP000247498"/>
    </source>
</evidence>
<dbReference type="AlphaFoldDB" id="A0A2V0PLS4"/>
<reference evidence="1 2" key="1">
    <citation type="journal article" date="2018" name="Sci. Rep.">
        <title>Raphidocelis subcapitata (=Pseudokirchneriella subcapitata) provides an insight into genome evolution and environmental adaptations in the Sphaeropleales.</title>
        <authorList>
            <person name="Suzuki S."/>
            <person name="Yamaguchi H."/>
            <person name="Nakajima N."/>
            <person name="Kawachi M."/>
        </authorList>
    </citation>
    <scope>NUCLEOTIDE SEQUENCE [LARGE SCALE GENOMIC DNA]</scope>
    <source>
        <strain evidence="1 2">NIES-35</strain>
    </source>
</reference>
<name>A0A2V0PLS4_9CHLO</name>
<protein>
    <submittedName>
        <fullName evidence="1">Uncharacterized protein</fullName>
    </submittedName>
</protein>
<keyword evidence="2" id="KW-1185">Reference proteome</keyword>
<organism evidence="1 2">
    <name type="scientific">Raphidocelis subcapitata</name>
    <dbReference type="NCBI Taxonomy" id="307507"/>
    <lineage>
        <taxon>Eukaryota</taxon>
        <taxon>Viridiplantae</taxon>
        <taxon>Chlorophyta</taxon>
        <taxon>core chlorophytes</taxon>
        <taxon>Chlorophyceae</taxon>
        <taxon>CS clade</taxon>
        <taxon>Sphaeropleales</taxon>
        <taxon>Selenastraceae</taxon>
        <taxon>Raphidocelis</taxon>
    </lineage>
</organism>
<gene>
    <name evidence="1" type="ORF">Rsub_10970</name>
</gene>
<dbReference type="Proteomes" id="UP000247498">
    <property type="component" value="Unassembled WGS sequence"/>
</dbReference>
<accession>A0A2V0PLS4</accession>